<dbReference type="Pfam" id="PF09243">
    <property type="entry name" value="Rsm22"/>
    <property type="match status" value="1"/>
</dbReference>
<keyword evidence="5" id="KW-0489">Methyltransferase</keyword>
<dbReference type="GO" id="GO:0006412">
    <property type="term" value="P:translation"/>
    <property type="evidence" value="ECO:0007669"/>
    <property type="project" value="InterPro"/>
</dbReference>
<dbReference type="PANTHER" id="PTHR13184:SF5">
    <property type="entry name" value="METHYLTRANSFERASE-LIKE PROTEIN 17, MITOCHONDRIAL"/>
    <property type="match status" value="1"/>
</dbReference>
<keyword evidence="5" id="KW-0808">Transferase</keyword>
<dbReference type="EMBL" id="RAYQ01000016">
    <property type="protein sequence ID" value="RKI90183.1"/>
    <property type="molecule type" value="Genomic_DNA"/>
</dbReference>
<accession>A0A3A9ARL2</accession>
<dbReference type="PANTHER" id="PTHR13184">
    <property type="entry name" value="37S RIBOSOMAL PROTEIN S22"/>
    <property type="match status" value="1"/>
</dbReference>
<dbReference type="GO" id="GO:0015935">
    <property type="term" value="C:small ribosomal subunit"/>
    <property type="evidence" value="ECO:0007669"/>
    <property type="project" value="TreeGrafter"/>
</dbReference>
<dbReference type="GO" id="GO:0051536">
    <property type="term" value="F:iron-sulfur cluster binding"/>
    <property type="evidence" value="ECO:0007669"/>
    <property type="project" value="UniProtKB-KW"/>
</dbReference>
<dbReference type="GO" id="GO:0003735">
    <property type="term" value="F:structural constituent of ribosome"/>
    <property type="evidence" value="ECO:0007669"/>
    <property type="project" value="TreeGrafter"/>
</dbReference>
<dbReference type="Proteomes" id="UP000280696">
    <property type="component" value="Unassembled WGS sequence"/>
</dbReference>
<keyword evidence="4" id="KW-0411">Iron-sulfur</keyword>
<dbReference type="GO" id="GO:0008168">
    <property type="term" value="F:methyltransferase activity"/>
    <property type="evidence" value="ECO:0007669"/>
    <property type="project" value="UniProtKB-KW"/>
</dbReference>
<evidence type="ECO:0000313" key="5">
    <source>
        <dbReference type="EMBL" id="RKI90183.1"/>
    </source>
</evidence>
<evidence type="ECO:0000256" key="4">
    <source>
        <dbReference type="ARBA" id="ARBA00023014"/>
    </source>
</evidence>
<evidence type="ECO:0000313" key="6">
    <source>
        <dbReference type="Proteomes" id="UP000280696"/>
    </source>
</evidence>
<dbReference type="GO" id="GO:0046872">
    <property type="term" value="F:metal ion binding"/>
    <property type="evidence" value="ECO:0007669"/>
    <property type="project" value="UniProtKB-KW"/>
</dbReference>
<dbReference type="Gene3D" id="3.40.50.150">
    <property type="entry name" value="Vaccinia Virus protein VP39"/>
    <property type="match status" value="1"/>
</dbReference>
<comment type="caution">
    <text evidence="5">The sequence shown here is derived from an EMBL/GenBank/DDBJ whole genome shotgun (WGS) entry which is preliminary data.</text>
</comment>
<sequence length="337" mass="37329">MEGDGVFMQIPAEITGYIENCQSKYNQAELTDAARKLSKRYREQNSCGKSLISNEAEVLAYVTARMPATYGAVYSALRETLLRVPSLKADSVLDVGAGTGAASYAADVLLNPDRIICLERDFRMSSIGKELFSNASLALQNAAWKIFDITEGILPYHADLVVSSYVLNELDTQKLDDTILKLWSAADQILLLVEPGTPKGYSILNRARSILLKEKAHIIAPCVHEKGCPLPENDWCHFTCRIPRSRMHRQLKSADAPYEDEKFAYLAVTSKEVPVNHDGRILRHPEIGKGYLTMNVCTEEGIRKVTYSKKDGALYKSARKSGAGDRIALPASIEGKR</sequence>
<reference evidence="5 6" key="1">
    <citation type="submission" date="2018-09" db="EMBL/GenBank/DDBJ databases">
        <title>Murine metabolic-syndrome-specific gut microbial biobank.</title>
        <authorList>
            <person name="Liu C."/>
        </authorList>
    </citation>
    <scope>NUCLEOTIDE SEQUENCE [LARGE SCALE GENOMIC DNA]</scope>
    <source>
        <strain evidence="5 6">0.1xD8-82</strain>
    </source>
</reference>
<keyword evidence="6" id="KW-1185">Reference proteome</keyword>
<keyword evidence="1" id="KW-0479">Metal-binding</keyword>
<name>A0A3A9ARL2_9FIRM</name>
<gene>
    <name evidence="5" type="ORF">D7V94_15080</name>
</gene>
<dbReference type="InterPro" id="IPR052571">
    <property type="entry name" value="Mt_RNA_Methyltransferase"/>
</dbReference>
<dbReference type="OrthoDB" id="9799639at2"/>
<dbReference type="InterPro" id="IPR015324">
    <property type="entry name" value="Ribosomal_Rsm22-like"/>
</dbReference>
<protein>
    <submittedName>
        <fullName evidence="5">rRNA methyltransferase</fullName>
    </submittedName>
</protein>
<evidence type="ECO:0000256" key="2">
    <source>
        <dbReference type="ARBA" id="ARBA00022946"/>
    </source>
</evidence>
<dbReference type="InterPro" id="IPR029063">
    <property type="entry name" value="SAM-dependent_MTases_sf"/>
</dbReference>
<evidence type="ECO:0000256" key="1">
    <source>
        <dbReference type="ARBA" id="ARBA00022723"/>
    </source>
</evidence>
<keyword evidence="3" id="KW-0408">Iron</keyword>
<dbReference type="GO" id="GO:0032259">
    <property type="term" value="P:methylation"/>
    <property type="evidence" value="ECO:0007669"/>
    <property type="project" value="UniProtKB-KW"/>
</dbReference>
<evidence type="ECO:0000256" key="3">
    <source>
        <dbReference type="ARBA" id="ARBA00023004"/>
    </source>
</evidence>
<dbReference type="AlphaFoldDB" id="A0A3A9ARL2"/>
<dbReference type="SUPFAM" id="SSF53335">
    <property type="entry name" value="S-adenosyl-L-methionine-dependent methyltransferases"/>
    <property type="match status" value="1"/>
</dbReference>
<organism evidence="5 6">
    <name type="scientific">Parablautia intestinalis</name>
    <dbReference type="NCBI Taxonomy" id="2320100"/>
    <lineage>
        <taxon>Bacteria</taxon>
        <taxon>Bacillati</taxon>
        <taxon>Bacillota</taxon>
        <taxon>Clostridia</taxon>
        <taxon>Lachnospirales</taxon>
        <taxon>Lachnospiraceae</taxon>
        <taxon>Parablautia</taxon>
    </lineage>
</organism>
<keyword evidence="2" id="KW-0809">Transit peptide</keyword>
<proteinExistence type="predicted"/>